<comment type="caution">
    <text evidence="2">The sequence shown here is derived from an EMBL/GenBank/DDBJ whole genome shotgun (WGS) entry which is preliminary data.</text>
</comment>
<reference evidence="2" key="2">
    <citation type="journal article" date="2021" name="PeerJ">
        <title>Extensive microbial diversity within the chicken gut microbiome revealed by metagenomics and culture.</title>
        <authorList>
            <person name="Gilroy R."/>
            <person name="Ravi A."/>
            <person name="Getino M."/>
            <person name="Pursley I."/>
            <person name="Horton D.L."/>
            <person name="Alikhan N.F."/>
            <person name="Baker D."/>
            <person name="Gharbi K."/>
            <person name="Hall N."/>
            <person name="Watson M."/>
            <person name="Adriaenssens E.M."/>
            <person name="Foster-Nyarko E."/>
            <person name="Jarju S."/>
            <person name="Secka A."/>
            <person name="Antonio M."/>
            <person name="Oren A."/>
            <person name="Chaudhuri R.R."/>
            <person name="La Ragione R."/>
            <person name="Hildebrand F."/>
            <person name="Pallen M.J."/>
        </authorList>
    </citation>
    <scope>NUCLEOTIDE SEQUENCE</scope>
    <source>
        <strain evidence="2">7463</strain>
    </source>
</reference>
<dbReference type="EMBL" id="DVMY01000081">
    <property type="protein sequence ID" value="HIU37617.1"/>
    <property type="molecule type" value="Genomic_DNA"/>
</dbReference>
<evidence type="ECO:0000313" key="2">
    <source>
        <dbReference type="EMBL" id="HIU37617.1"/>
    </source>
</evidence>
<evidence type="ECO:0000313" key="3">
    <source>
        <dbReference type="Proteomes" id="UP000824083"/>
    </source>
</evidence>
<organism evidence="2 3">
    <name type="scientific">Candidatus Aphodousia faecigallinarum</name>
    <dbReference type="NCBI Taxonomy" id="2840677"/>
    <lineage>
        <taxon>Bacteria</taxon>
        <taxon>Pseudomonadati</taxon>
        <taxon>Pseudomonadota</taxon>
        <taxon>Betaproteobacteria</taxon>
        <taxon>Burkholderiales</taxon>
        <taxon>Sutterellaceae</taxon>
        <taxon>Sutterellaceae incertae sedis</taxon>
        <taxon>Candidatus Aphodousia</taxon>
    </lineage>
</organism>
<sequence length="196" mass="22348">MLIPIFYFDDEKFFACEGKAQKIGNDVLMPENATQKSPDMSLLQEKFAKWNEESQSWDYIEKPKTAKDFLGVQVSHKSQTPHNQELRQLVQSLVKGDPEHFRVIRGSEDEGLWWGVEEIPEKTQDEKDLEKAKADEQKALAYLRSTDYVAVKIAEGVATTDEYAEVLQTRAQAREEVNALRASQEALIAKIEAEKA</sequence>
<gene>
    <name evidence="2" type="ORF">IAC56_05025</name>
</gene>
<reference evidence="2" key="1">
    <citation type="submission" date="2020-10" db="EMBL/GenBank/DDBJ databases">
        <authorList>
            <person name="Gilroy R."/>
        </authorList>
    </citation>
    <scope>NUCLEOTIDE SEQUENCE</scope>
    <source>
        <strain evidence="2">7463</strain>
    </source>
</reference>
<dbReference type="Proteomes" id="UP000824083">
    <property type="component" value="Unassembled WGS sequence"/>
</dbReference>
<feature type="coiled-coil region" evidence="1">
    <location>
        <begin position="163"/>
        <end position="194"/>
    </location>
</feature>
<accession>A0A9D1LGB1</accession>
<protein>
    <submittedName>
        <fullName evidence="2">Uncharacterized protein</fullName>
    </submittedName>
</protein>
<proteinExistence type="predicted"/>
<evidence type="ECO:0000256" key="1">
    <source>
        <dbReference type="SAM" id="Coils"/>
    </source>
</evidence>
<dbReference type="AlphaFoldDB" id="A0A9D1LGB1"/>
<name>A0A9D1LGB1_9BURK</name>
<keyword evidence="1" id="KW-0175">Coiled coil</keyword>